<dbReference type="EMBL" id="JBHPON010000001">
    <property type="protein sequence ID" value="MFC6035548.1"/>
    <property type="molecule type" value="Genomic_DNA"/>
</dbReference>
<organism evidence="1 2">
    <name type="scientific">Hyphococcus aureus</name>
    <dbReference type="NCBI Taxonomy" id="2666033"/>
    <lineage>
        <taxon>Bacteria</taxon>
        <taxon>Pseudomonadati</taxon>
        <taxon>Pseudomonadota</taxon>
        <taxon>Alphaproteobacteria</taxon>
        <taxon>Parvularculales</taxon>
        <taxon>Parvularculaceae</taxon>
        <taxon>Hyphococcus</taxon>
    </lineage>
</organism>
<accession>A0ABW1KTU7</accession>
<proteinExistence type="predicted"/>
<keyword evidence="2" id="KW-1185">Reference proteome</keyword>
<sequence length="60" mass="6587">MTSDLSNASVTVNRVEVIDHRKAAGDKNRHVIVPLSDAMCDVDFSIQDDGKTLKVFIKDA</sequence>
<dbReference type="RefSeq" id="WP_379879096.1">
    <property type="nucleotide sequence ID" value="NZ_JBHPON010000001.1"/>
</dbReference>
<evidence type="ECO:0000313" key="1">
    <source>
        <dbReference type="EMBL" id="MFC6035548.1"/>
    </source>
</evidence>
<name>A0ABW1KTU7_9PROT</name>
<comment type="caution">
    <text evidence="1">The sequence shown here is derived from an EMBL/GenBank/DDBJ whole genome shotgun (WGS) entry which is preliminary data.</text>
</comment>
<gene>
    <name evidence="1" type="ORF">ACFMB1_08345</name>
</gene>
<reference evidence="1 2" key="1">
    <citation type="submission" date="2024-09" db="EMBL/GenBank/DDBJ databases">
        <authorList>
            <person name="Zhang Z.-H."/>
        </authorList>
    </citation>
    <scope>NUCLEOTIDE SEQUENCE [LARGE SCALE GENOMIC DNA]</scope>
    <source>
        <strain evidence="1 2">HHTR114</strain>
    </source>
</reference>
<evidence type="ECO:0000313" key="2">
    <source>
        <dbReference type="Proteomes" id="UP001596116"/>
    </source>
</evidence>
<dbReference type="Proteomes" id="UP001596116">
    <property type="component" value="Unassembled WGS sequence"/>
</dbReference>
<protein>
    <submittedName>
        <fullName evidence="1">Uncharacterized protein</fullName>
    </submittedName>
</protein>